<dbReference type="InterPro" id="IPR001279">
    <property type="entry name" value="Metallo-B-lactamas"/>
</dbReference>
<feature type="domain" description="Beta-Casp" evidence="3">
    <location>
        <begin position="247"/>
        <end position="366"/>
    </location>
</feature>
<evidence type="ECO:0000256" key="1">
    <source>
        <dbReference type="ARBA" id="ARBA00022801"/>
    </source>
</evidence>
<dbReference type="PANTHER" id="PTHR11203">
    <property type="entry name" value="CLEAVAGE AND POLYADENYLATION SPECIFICITY FACTOR FAMILY MEMBER"/>
    <property type="match status" value="1"/>
</dbReference>
<dbReference type="Pfam" id="PF10996">
    <property type="entry name" value="Beta-Casp"/>
    <property type="match status" value="1"/>
</dbReference>
<keyword evidence="1 4" id="KW-0378">Hydrolase</keyword>
<evidence type="ECO:0000259" key="2">
    <source>
        <dbReference type="SMART" id="SM00849"/>
    </source>
</evidence>
<gene>
    <name evidence="4" type="ORF">JCM17845_05960</name>
</gene>
<dbReference type="Pfam" id="PF00753">
    <property type="entry name" value="Lactamase_B"/>
    <property type="match status" value="1"/>
</dbReference>
<dbReference type="Pfam" id="PF07521">
    <property type="entry name" value="RMMBL"/>
    <property type="match status" value="1"/>
</dbReference>
<organism evidence="4 5">
    <name type="scientific">Iodidimonas gelatinilytica</name>
    <dbReference type="NCBI Taxonomy" id="1236966"/>
    <lineage>
        <taxon>Bacteria</taxon>
        <taxon>Pseudomonadati</taxon>
        <taxon>Pseudomonadota</taxon>
        <taxon>Alphaproteobacteria</taxon>
        <taxon>Iodidimonadales</taxon>
        <taxon>Iodidimonadaceae</taxon>
        <taxon>Iodidimonas</taxon>
    </lineage>
</organism>
<dbReference type="SUPFAM" id="SSF56281">
    <property type="entry name" value="Metallo-hydrolase/oxidoreductase"/>
    <property type="match status" value="1"/>
</dbReference>
<dbReference type="SMART" id="SM00849">
    <property type="entry name" value="Lactamase_B"/>
    <property type="match status" value="1"/>
</dbReference>
<dbReference type="InterPro" id="IPR050698">
    <property type="entry name" value="MBL"/>
</dbReference>
<evidence type="ECO:0000313" key="5">
    <source>
        <dbReference type="Proteomes" id="UP000325187"/>
    </source>
</evidence>
<name>A0A5A7MVE8_9PROT</name>
<dbReference type="InterPro" id="IPR011108">
    <property type="entry name" value="RMMBL"/>
</dbReference>
<dbReference type="AlphaFoldDB" id="A0A5A7MVE8"/>
<dbReference type="InterPro" id="IPR036866">
    <property type="entry name" value="RibonucZ/Hydroxyglut_hydro"/>
</dbReference>
<dbReference type="GO" id="GO:0004521">
    <property type="term" value="F:RNA endonuclease activity"/>
    <property type="evidence" value="ECO:0007669"/>
    <property type="project" value="TreeGrafter"/>
</dbReference>
<dbReference type="CDD" id="cd16295">
    <property type="entry name" value="TTHA0252-CPSF-like_MBL-fold"/>
    <property type="match status" value="1"/>
</dbReference>
<accession>A0A5A7MVE8</accession>
<dbReference type="InterPro" id="IPR022712">
    <property type="entry name" value="Beta_Casp"/>
</dbReference>
<dbReference type="SMART" id="SM01027">
    <property type="entry name" value="Beta-Casp"/>
    <property type="match status" value="1"/>
</dbReference>
<reference evidence="4 5" key="1">
    <citation type="submission" date="2019-09" db="EMBL/GenBank/DDBJ databases">
        <title>NBRP : Genome information of microbial organism related human and environment.</title>
        <authorList>
            <person name="Hattori M."/>
            <person name="Oshima K."/>
            <person name="Inaba H."/>
            <person name="Suda W."/>
            <person name="Sakamoto M."/>
            <person name="Iino T."/>
            <person name="Kitahara M."/>
            <person name="Oshida Y."/>
            <person name="Iida T."/>
            <person name="Kudo T."/>
            <person name="Itoh T."/>
            <person name="Ohkuma M."/>
        </authorList>
    </citation>
    <scope>NUCLEOTIDE SEQUENCE [LARGE SCALE GENOMIC DNA]</scope>
    <source>
        <strain evidence="4 5">Mie-1</strain>
    </source>
</reference>
<dbReference type="RefSeq" id="WP_150001771.1">
    <property type="nucleotide sequence ID" value="NZ_BKCM01000002.1"/>
</dbReference>
<dbReference type="PANTHER" id="PTHR11203:SF37">
    <property type="entry name" value="INTEGRATOR COMPLEX SUBUNIT 11"/>
    <property type="match status" value="1"/>
</dbReference>
<evidence type="ECO:0000313" key="4">
    <source>
        <dbReference type="EMBL" id="GEQ99972.1"/>
    </source>
</evidence>
<dbReference type="Gene3D" id="3.40.50.10890">
    <property type="match status" value="1"/>
</dbReference>
<dbReference type="EMBL" id="BKCM01000002">
    <property type="protein sequence ID" value="GEQ99972.1"/>
    <property type="molecule type" value="Genomic_DNA"/>
</dbReference>
<dbReference type="Gene3D" id="3.60.15.10">
    <property type="entry name" value="Ribonuclease Z/Hydroxyacylglutathione hydrolase-like"/>
    <property type="match status" value="1"/>
</dbReference>
<dbReference type="Proteomes" id="UP000325187">
    <property type="component" value="Unassembled WGS sequence"/>
</dbReference>
<comment type="caution">
    <text evidence="4">The sequence shown here is derived from an EMBL/GenBank/DDBJ whole genome shotgun (WGS) entry which is preliminary data.</text>
</comment>
<keyword evidence="5" id="KW-1185">Reference proteome</keyword>
<evidence type="ECO:0000259" key="3">
    <source>
        <dbReference type="SMART" id="SM01027"/>
    </source>
</evidence>
<feature type="domain" description="Metallo-beta-lactamase" evidence="2">
    <location>
        <begin position="13"/>
        <end position="242"/>
    </location>
</feature>
<dbReference type="GO" id="GO:0016787">
    <property type="term" value="F:hydrolase activity"/>
    <property type="evidence" value="ECO:0007669"/>
    <property type="project" value="UniProtKB-KW"/>
</dbReference>
<proteinExistence type="predicted"/>
<protein>
    <submittedName>
        <fullName evidence="4">MBL fold hydrolase</fullName>
    </submittedName>
</protein>
<sequence>MKLTFLGAVGTVTGSKYLLEAGGKRILIDCGLFQGYKQLRLRNWARLPVSPKSIDLVILTHAHIDHSGYLPLLVKNGFKGRVYATPGTCDLCKILLPDSGFLQEKDAEFAARHGYSKHKSVKPLYTQMDARKALDHLHPIAFHMPQSVEDDISVVFYPAGHILGAAIVELTIAGRVLVFSGDLGRQESPTMLPPTPISRADYLLVESTYGDRLHDGGDAEQSLADVIARTAARGGTVLVPSFAVGRAQTLLFYLARLKKQKRIPDLPIYLDSPMAINATELFCRHIGDHTLSAQDCQRIFSKAHYVREAEESKSLNKDSMPKVILSASGMATGGRVLHHLKHYLPDPRNSVLFTGFQAGGTRGDSLISGARSIKIHGSYIPVKAEVDVLSMLSAHADADELMAWLGHFKAPPQCTFITHGEPAAADALRHRIEETLGWKTHVPDYRETVALR</sequence>